<protein>
    <submittedName>
        <fullName evidence="2">Uncharacterized protein</fullName>
    </submittedName>
</protein>
<sequence>MTTTHLAADAPGSAPAWQRGISLATCLAMVPTMASPALTLAGIDPFLSVMLGLGTTLVTLVVGGTVLARRMRSSSARADTAAARHDELSADEFRAAHVNDRLVPSAHR</sequence>
<comment type="caution">
    <text evidence="2">The sequence shown here is derived from an EMBL/GenBank/DDBJ whole genome shotgun (WGS) entry which is preliminary data.</text>
</comment>
<evidence type="ECO:0000313" key="3">
    <source>
        <dbReference type="Proteomes" id="UP000467240"/>
    </source>
</evidence>
<dbReference type="RefSeq" id="WP_158041394.1">
    <property type="nucleotide sequence ID" value="NZ_JACCFV010000001.1"/>
</dbReference>
<evidence type="ECO:0000313" key="2">
    <source>
        <dbReference type="EMBL" id="KAB1654818.1"/>
    </source>
</evidence>
<keyword evidence="1" id="KW-0472">Membrane</keyword>
<keyword evidence="3" id="KW-1185">Reference proteome</keyword>
<proteinExistence type="predicted"/>
<feature type="transmembrane region" description="Helical" evidence="1">
    <location>
        <begin position="49"/>
        <end position="68"/>
    </location>
</feature>
<feature type="transmembrane region" description="Helical" evidence="1">
    <location>
        <begin position="21"/>
        <end position="43"/>
    </location>
</feature>
<keyword evidence="1" id="KW-1133">Transmembrane helix</keyword>
<accession>A0A7J5BPC2</accession>
<dbReference type="EMBL" id="WBJZ01000017">
    <property type="protein sequence ID" value="KAB1654818.1"/>
    <property type="molecule type" value="Genomic_DNA"/>
</dbReference>
<evidence type="ECO:0000256" key="1">
    <source>
        <dbReference type="SAM" id="Phobius"/>
    </source>
</evidence>
<reference evidence="2 3" key="1">
    <citation type="submission" date="2019-09" db="EMBL/GenBank/DDBJ databases">
        <title>Phylogeny of genus Pseudoclavibacter and closely related genus.</title>
        <authorList>
            <person name="Li Y."/>
        </authorList>
    </citation>
    <scope>NUCLEOTIDE SEQUENCE [LARGE SCALE GENOMIC DNA]</scope>
    <source>
        <strain evidence="2 3">DSM 23821</strain>
    </source>
</reference>
<organism evidence="2 3">
    <name type="scientific">Pseudoclavibacter chungangensis</name>
    <dbReference type="NCBI Taxonomy" id="587635"/>
    <lineage>
        <taxon>Bacteria</taxon>
        <taxon>Bacillati</taxon>
        <taxon>Actinomycetota</taxon>
        <taxon>Actinomycetes</taxon>
        <taxon>Micrococcales</taxon>
        <taxon>Microbacteriaceae</taxon>
        <taxon>Pseudoclavibacter</taxon>
    </lineage>
</organism>
<name>A0A7J5BPC2_9MICO</name>
<gene>
    <name evidence="2" type="ORF">F8O01_13055</name>
</gene>
<keyword evidence="1" id="KW-0812">Transmembrane</keyword>
<dbReference type="Proteomes" id="UP000467240">
    <property type="component" value="Unassembled WGS sequence"/>
</dbReference>
<dbReference type="AlphaFoldDB" id="A0A7J5BPC2"/>